<sequence>MAHRPLDPGWQQEVAPPNCAMSWGRWGKELDPGGHHHPFPAGARSDTTGPAVLRTWKKKLRKRTLSNRLGPHVPTPASSVGHHRRWPGQDSAGGPGTAGQAPSLKATQTAAQPWVKTQARLQPRLTQGRRGLVQSLGWSCANLILTLSQGN</sequence>
<accession>A0A9X9LW79</accession>
<evidence type="ECO:0000256" key="1">
    <source>
        <dbReference type="SAM" id="MobiDB-lite"/>
    </source>
</evidence>
<proteinExistence type="predicted"/>
<keyword evidence="3" id="KW-1185">Reference proteome</keyword>
<feature type="region of interest" description="Disordered" evidence="1">
    <location>
        <begin position="31"/>
        <end position="50"/>
    </location>
</feature>
<evidence type="ECO:0000313" key="3">
    <source>
        <dbReference type="Proteomes" id="UP000269945"/>
    </source>
</evidence>
<evidence type="ECO:0000313" key="2">
    <source>
        <dbReference type="EMBL" id="VCW97873.1"/>
    </source>
</evidence>
<feature type="region of interest" description="Disordered" evidence="1">
    <location>
        <begin position="60"/>
        <end position="110"/>
    </location>
</feature>
<reference evidence="2 3" key="1">
    <citation type="submission" date="2018-10" db="EMBL/GenBank/DDBJ databases">
        <authorList>
            <person name="Ekblom R."/>
            <person name="Jareborg N."/>
        </authorList>
    </citation>
    <scope>NUCLEOTIDE SEQUENCE [LARGE SCALE GENOMIC DNA]</scope>
    <source>
        <tissue evidence="2">Muscle</tissue>
    </source>
</reference>
<protein>
    <submittedName>
        <fullName evidence="2">Uncharacterized protein</fullName>
    </submittedName>
</protein>
<dbReference type="EMBL" id="CYRY02023440">
    <property type="protein sequence ID" value="VCW97873.1"/>
    <property type="molecule type" value="Genomic_DNA"/>
</dbReference>
<gene>
    <name evidence="2" type="ORF">BN2614_LOCUS5</name>
</gene>
<name>A0A9X9LW79_GULGU</name>
<comment type="caution">
    <text evidence="2">The sequence shown here is derived from an EMBL/GenBank/DDBJ whole genome shotgun (WGS) entry which is preliminary data.</text>
</comment>
<dbReference type="Proteomes" id="UP000269945">
    <property type="component" value="Unassembled WGS sequence"/>
</dbReference>
<dbReference type="AlphaFoldDB" id="A0A9X9LW79"/>
<organism evidence="2 3">
    <name type="scientific">Gulo gulo</name>
    <name type="common">Wolverine</name>
    <name type="synonym">Gluton</name>
    <dbReference type="NCBI Taxonomy" id="48420"/>
    <lineage>
        <taxon>Eukaryota</taxon>
        <taxon>Metazoa</taxon>
        <taxon>Chordata</taxon>
        <taxon>Craniata</taxon>
        <taxon>Vertebrata</taxon>
        <taxon>Euteleostomi</taxon>
        <taxon>Mammalia</taxon>
        <taxon>Eutheria</taxon>
        <taxon>Laurasiatheria</taxon>
        <taxon>Carnivora</taxon>
        <taxon>Caniformia</taxon>
        <taxon>Musteloidea</taxon>
        <taxon>Mustelidae</taxon>
        <taxon>Guloninae</taxon>
        <taxon>Gulo</taxon>
    </lineage>
</organism>